<keyword evidence="8 10" id="KW-0472">Membrane</keyword>
<evidence type="ECO:0000256" key="1">
    <source>
        <dbReference type="ARBA" id="ARBA00022475"/>
    </source>
</evidence>
<dbReference type="InterPro" id="IPR010138">
    <property type="entry name" value="UDP-diacylglucosamine_Hdrlase"/>
</dbReference>
<dbReference type="PANTHER" id="PTHR34990:SF1">
    <property type="entry name" value="UDP-2,3-DIACYLGLUCOSAMINE HYDROLASE"/>
    <property type="match status" value="1"/>
</dbReference>
<gene>
    <name evidence="10" type="primary">lpxH</name>
    <name evidence="12" type="ORF">ACFQNF_10475</name>
</gene>
<comment type="function">
    <text evidence="10">Hydrolyzes the pyrophosphate bond of UDP-2,3-diacylglucosamine to yield 2,3-diacylglucosamine 1-phosphate (lipid X) and UMP by catalyzing the attack of water at the alpha-P atom. Involved in the biosynthesis of lipid A, a phosphorylated glycolipid that anchors the lipopolysaccharide to the outer membrane of the cell.</text>
</comment>
<keyword evidence="4 10" id="KW-0441">Lipid A biosynthesis</keyword>
<comment type="cofactor">
    <cofactor evidence="10">
        <name>Mn(2+)</name>
        <dbReference type="ChEBI" id="CHEBI:29035"/>
    </cofactor>
    <text evidence="10">Binds 2 Mn(2+) ions per subunit in a binuclear metal center.</text>
</comment>
<keyword evidence="5 10" id="KW-0479">Metal-binding</keyword>
<keyword evidence="6 10" id="KW-0378">Hydrolase</keyword>
<comment type="similarity">
    <text evidence="10">Belongs to the LpxH family.</text>
</comment>
<evidence type="ECO:0000313" key="13">
    <source>
        <dbReference type="Proteomes" id="UP001596473"/>
    </source>
</evidence>
<feature type="domain" description="Calcineurin-like phosphoesterase" evidence="11">
    <location>
        <begin position="4"/>
        <end position="202"/>
    </location>
</feature>
<dbReference type="Proteomes" id="UP001596473">
    <property type="component" value="Unassembled WGS sequence"/>
</dbReference>
<evidence type="ECO:0000256" key="6">
    <source>
        <dbReference type="ARBA" id="ARBA00022801"/>
    </source>
</evidence>
<feature type="binding site" evidence="10">
    <location>
        <position position="43"/>
    </location>
    <ligand>
        <name>Mn(2+)</name>
        <dbReference type="ChEBI" id="CHEBI:29035"/>
        <label>1</label>
    </ligand>
</feature>
<dbReference type="Gene3D" id="3.60.21.10">
    <property type="match status" value="1"/>
</dbReference>
<reference evidence="13" key="1">
    <citation type="journal article" date="2019" name="Int. J. Syst. Evol. Microbiol.">
        <title>The Global Catalogue of Microorganisms (GCM) 10K type strain sequencing project: providing services to taxonomists for standard genome sequencing and annotation.</title>
        <authorList>
            <consortium name="The Broad Institute Genomics Platform"/>
            <consortium name="The Broad Institute Genome Sequencing Center for Infectious Disease"/>
            <person name="Wu L."/>
            <person name="Ma J."/>
        </authorList>
    </citation>
    <scope>NUCLEOTIDE SEQUENCE [LARGE SCALE GENOMIC DNA]</scope>
    <source>
        <strain evidence="13">CCUG 62945</strain>
    </source>
</reference>
<feature type="binding site" evidence="10">
    <location>
        <position position="125"/>
    </location>
    <ligand>
        <name>substrate</name>
    </ligand>
</feature>
<feature type="binding site" evidence="10">
    <location>
        <position position="10"/>
    </location>
    <ligand>
        <name>Mn(2+)</name>
        <dbReference type="ChEBI" id="CHEBI:29035"/>
        <label>1</label>
    </ligand>
</feature>
<keyword evidence="7 10" id="KW-0443">Lipid metabolism</keyword>
<organism evidence="12 13">
    <name type="scientific">Iodobacter arcticus</name>
    <dbReference type="NCBI Taxonomy" id="590593"/>
    <lineage>
        <taxon>Bacteria</taxon>
        <taxon>Pseudomonadati</taxon>
        <taxon>Pseudomonadota</taxon>
        <taxon>Betaproteobacteria</taxon>
        <taxon>Neisseriales</taxon>
        <taxon>Chitinibacteraceae</taxon>
        <taxon>Iodobacter</taxon>
    </lineage>
</organism>
<protein>
    <recommendedName>
        <fullName evidence="10">UDP-2,3-diacylglucosamine hydrolase</fullName>
        <ecNumber evidence="10">3.6.1.54</ecNumber>
    </recommendedName>
    <alternativeName>
        <fullName evidence="10">UDP-2,3-diacylglucosamine diphosphatase</fullName>
    </alternativeName>
</protein>
<dbReference type="NCBIfam" id="NF003743">
    <property type="entry name" value="PRK05340.1"/>
    <property type="match status" value="1"/>
</dbReference>
<dbReference type="Pfam" id="PF00149">
    <property type="entry name" value="Metallophos"/>
    <property type="match status" value="1"/>
</dbReference>
<keyword evidence="3 10" id="KW-0997">Cell inner membrane</keyword>
<dbReference type="HAMAP" id="MF_00575">
    <property type="entry name" value="LpxH"/>
    <property type="match status" value="1"/>
</dbReference>
<dbReference type="EC" id="3.6.1.54" evidence="10"/>
<dbReference type="NCBIfam" id="TIGR01854">
    <property type="entry name" value="lipid_A_lpxH"/>
    <property type="match status" value="1"/>
</dbReference>
<comment type="subcellular location">
    <subcellularLocation>
        <location evidence="10">Cell inner membrane</location>
        <topology evidence="10">Peripheral membrane protein</topology>
        <orientation evidence="10">Cytoplasmic side</orientation>
    </subcellularLocation>
</comment>
<feature type="binding site" evidence="10">
    <location>
        <position position="200"/>
    </location>
    <ligand>
        <name>Mn(2+)</name>
        <dbReference type="ChEBI" id="CHEBI:29035"/>
        <label>1</label>
    </ligand>
</feature>
<feature type="binding site" evidence="10">
    <location>
        <position position="12"/>
    </location>
    <ligand>
        <name>Mn(2+)</name>
        <dbReference type="ChEBI" id="CHEBI:29035"/>
        <label>1</label>
    </ligand>
</feature>
<proteinExistence type="inferred from homology"/>
<keyword evidence="1 10" id="KW-1003">Cell membrane</keyword>
<keyword evidence="9 10" id="KW-0464">Manganese</keyword>
<feature type="binding site" evidence="10">
    <location>
        <position position="198"/>
    </location>
    <ligand>
        <name>substrate</name>
    </ligand>
</feature>
<evidence type="ECO:0000259" key="11">
    <source>
        <dbReference type="Pfam" id="PF00149"/>
    </source>
</evidence>
<evidence type="ECO:0000256" key="7">
    <source>
        <dbReference type="ARBA" id="ARBA00023098"/>
    </source>
</evidence>
<dbReference type="PANTHER" id="PTHR34990">
    <property type="entry name" value="UDP-2,3-DIACYLGLUCOSAMINE HYDROLASE-RELATED"/>
    <property type="match status" value="1"/>
</dbReference>
<feature type="binding site" evidence="10">
    <location>
        <position position="163"/>
    </location>
    <ligand>
        <name>substrate</name>
    </ligand>
</feature>
<accession>A0ABW2QXN9</accession>
<feature type="binding site" evidence="10">
    <location>
        <position position="170"/>
    </location>
    <ligand>
        <name>substrate</name>
    </ligand>
</feature>
<feature type="binding site" evidence="10">
    <location>
        <position position="82"/>
    </location>
    <ligand>
        <name>Mn(2+)</name>
        <dbReference type="ChEBI" id="CHEBI:29035"/>
        <label>2</label>
    </ligand>
</feature>
<dbReference type="CDD" id="cd07398">
    <property type="entry name" value="MPP_YbbF-LpxH"/>
    <property type="match status" value="1"/>
</dbReference>
<evidence type="ECO:0000256" key="3">
    <source>
        <dbReference type="ARBA" id="ARBA00022519"/>
    </source>
</evidence>
<dbReference type="EMBL" id="JBHTBQ010000017">
    <property type="protein sequence ID" value="MFC7420310.1"/>
    <property type="molecule type" value="Genomic_DNA"/>
</dbReference>
<feature type="binding site" evidence="10">
    <location>
        <position position="117"/>
    </location>
    <ligand>
        <name>Mn(2+)</name>
        <dbReference type="ChEBI" id="CHEBI:29035"/>
        <label>2</label>
    </ligand>
</feature>
<feature type="binding site" evidence="10">
    <location>
        <begin position="82"/>
        <end position="83"/>
    </location>
    <ligand>
        <name>substrate</name>
    </ligand>
</feature>
<evidence type="ECO:0000256" key="8">
    <source>
        <dbReference type="ARBA" id="ARBA00023136"/>
    </source>
</evidence>
<evidence type="ECO:0000256" key="5">
    <source>
        <dbReference type="ARBA" id="ARBA00022723"/>
    </source>
</evidence>
<comment type="caution">
    <text evidence="12">The sequence shown here is derived from an EMBL/GenBank/DDBJ whole genome shotgun (WGS) entry which is preliminary data.</text>
</comment>
<keyword evidence="13" id="KW-1185">Reference proteome</keyword>
<sequence>MPSPTLFISDLHLSPEDPATTVAFHAFLQGPASSASALYILGDLFEFWIGDDGLDEAFNAEIVTAIAQLADQGVKVFFLAGNRDFLPGTRFAAAAKLSILPDPSLIHINGQTLLIAHGDALCTDDLAYQRFRRIVRHPLVQTLFLALPRRWRQGQVEKLRQRSKASNQMKRSEIMDVNEEAIEQLMAQHHVQTLIHGHTHRPALHKLACGQRWVLPDWYQGKGGYLKADAEGFKMLTLDKEAFPV</sequence>
<evidence type="ECO:0000313" key="12">
    <source>
        <dbReference type="EMBL" id="MFC7420310.1"/>
    </source>
</evidence>
<feature type="binding site" evidence="10">
    <location>
        <position position="198"/>
    </location>
    <ligand>
        <name>Mn(2+)</name>
        <dbReference type="ChEBI" id="CHEBI:29035"/>
        <label>2</label>
    </ligand>
</feature>
<dbReference type="InterPro" id="IPR004843">
    <property type="entry name" value="Calcineurin-like_PHP"/>
</dbReference>
<dbReference type="InterPro" id="IPR043461">
    <property type="entry name" value="LpxH-like"/>
</dbReference>
<comment type="catalytic activity">
    <reaction evidence="10">
        <text>UDP-2-N,3-O-bis[(3R)-3-hydroxytetradecanoyl]-alpha-D-glucosamine + H2O = 2-N,3-O-bis[(3R)-3-hydroxytetradecanoyl]-alpha-D-glucosaminyl 1-phosphate + UMP + 2 H(+)</text>
        <dbReference type="Rhea" id="RHEA:25213"/>
        <dbReference type="ChEBI" id="CHEBI:15377"/>
        <dbReference type="ChEBI" id="CHEBI:15378"/>
        <dbReference type="ChEBI" id="CHEBI:57865"/>
        <dbReference type="ChEBI" id="CHEBI:57957"/>
        <dbReference type="ChEBI" id="CHEBI:78847"/>
        <dbReference type="EC" id="3.6.1.54"/>
    </reaction>
</comment>
<evidence type="ECO:0000256" key="9">
    <source>
        <dbReference type="ARBA" id="ARBA00023211"/>
    </source>
</evidence>
<evidence type="ECO:0000256" key="4">
    <source>
        <dbReference type="ARBA" id="ARBA00022556"/>
    </source>
</evidence>
<comment type="pathway">
    <text evidence="10">Glycolipid biosynthesis; lipid IV(A) biosynthesis; lipid IV(A) from (3R)-3-hydroxytetradecanoyl-[acyl-carrier-protein] and UDP-N-acetyl-alpha-D-glucosamine: step 4/6.</text>
</comment>
<feature type="binding site" evidence="10">
    <location>
        <position position="43"/>
    </location>
    <ligand>
        <name>Mn(2+)</name>
        <dbReference type="ChEBI" id="CHEBI:29035"/>
        <label>2</label>
    </ligand>
</feature>
<dbReference type="InterPro" id="IPR029052">
    <property type="entry name" value="Metallo-depent_PP-like"/>
</dbReference>
<dbReference type="RefSeq" id="WP_380187937.1">
    <property type="nucleotide sequence ID" value="NZ_JBHTBQ010000017.1"/>
</dbReference>
<dbReference type="GO" id="GO:0016787">
    <property type="term" value="F:hydrolase activity"/>
    <property type="evidence" value="ECO:0007669"/>
    <property type="project" value="UniProtKB-KW"/>
</dbReference>
<feature type="binding site" evidence="10">
    <location>
        <position position="167"/>
    </location>
    <ligand>
        <name>substrate</name>
    </ligand>
</feature>
<dbReference type="SUPFAM" id="SSF56300">
    <property type="entry name" value="Metallo-dependent phosphatases"/>
    <property type="match status" value="1"/>
</dbReference>
<keyword evidence="2 10" id="KW-0444">Lipid biosynthesis</keyword>
<evidence type="ECO:0000256" key="10">
    <source>
        <dbReference type="HAMAP-Rule" id="MF_00575"/>
    </source>
</evidence>
<evidence type="ECO:0000256" key="2">
    <source>
        <dbReference type="ARBA" id="ARBA00022516"/>
    </source>
</evidence>
<name>A0ABW2QXN9_9NEIS</name>